<evidence type="ECO:0000313" key="2">
    <source>
        <dbReference type="EMBL" id="KAF2553115.1"/>
    </source>
</evidence>
<accession>A0A8S9H3H0</accession>
<sequence>MKEKRLHAISKAIRLLLGVPTSFRLLLADLATIFYILGNERNEAVDEEQEGIGNVQEEQEEGREDLIEEAEEEDDLWNGHTLPNLYSDELNTEEMFNPINPFVDRKENLVVQEV</sequence>
<reference evidence="2" key="1">
    <citation type="submission" date="2019-12" db="EMBL/GenBank/DDBJ databases">
        <title>Genome sequencing and annotation of Brassica cretica.</title>
        <authorList>
            <person name="Studholme D.J."/>
            <person name="Sarris P.F."/>
        </authorList>
    </citation>
    <scope>NUCLEOTIDE SEQUENCE</scope>
    <source>
        <strain evidence="2">PFS-001/15</strain>
        <tissue evidence="2">Leaf</tissue>
    </source>
</reference>
<feature type="region of interest" description="Disordered" evidence="1">
    <location>
        <begin position="46"/>
        <end position="80"/>
    </location>
</feature>
<proteinExistence type="predicted"/>
<evidence type="ECO:0000313" key="3">
    <source>
        <dbReference type="Proteomes" id="UP000712281"/>
    </source>
</evidence>
<name>A0A8S9H3H0_BRACR</name>
<feature type="compositionally biased region" description="Acidic residues" evidence="1">
    <location>
        <begin position="57"/>
        <end position="76"/>
    </location>
</feature>
<dbReference type="EMBL" id="QGKW02001988">
    <property type="protein sequence ID" value="KAF2553115.1"/>
    <property type="molecule type" value="Genomic_DNA"/>
</dbReference>
<evidence type="ECO:0000256" key="1">
    <source>
        <dbReference type="SAM" id="MobiDB-lite"/>
    </source>
</evidence>
<protein>
    <submittedName>
        <fullName evidence="2">Uncharacterized protein</fullName>
    </submittedName>
</protein>
<organism evidence="2 3">
    <name type="scientific">Brassica cretica</name>
    <name type="common">Mustard</name>
    <dbReference type="NCBI Taxonomy" id="69181"/>
    <lineage>
        <taxon>Eukaryota</taxon>
        <taxon>Viridiplantae</taxon>
        <taxon>Streptophyta</taxon>
        <taxon>Embryophyta</taxon>
        <taxon>Tracheophyta</taxon>
        <taxon>Spermatophyta</taxon>
        <taxon>Magnoliopsida</taxon>
        <taxon>eudicotyledons</taxon>
        <taxon>Gunneridae</taxon>
        <taxon>Pentapetalae</taxon>
        <taxon>rosids</taxon>
        <taxon>malvids</taxon>
        <taxon>Brassicales</taxon>
        <taxon>Brassicaceae</taxon>
        <taxon>Brassiceae</taxon>
        <taxon>Brassica</taxon>
    </lineage>
</organism>
<dbReference type="Proteomes" id="UP000712281">
    <property type="component" value="Unassembled WGS sequence"/>
</dbReference>
<dbReference type="AlphaFoldDB" id="A0A8S9H3H0"/>
<comment type="caution">
    <text evidence="2">The sequence shown here is derived from an EMBL/GenBank/DDBJ whole genome shotgun (WGS) entry which is preliminary data.</text>
</comment>
<gene>
    <name evidence="2" type="ORF">F2Q68_00035637</name>
</gene>